<keyword evidence="2" id="KW-1185">Reference proteome</keyword>
<evidence type="ECO:0000313" key="2">
    <source>
        <dbReference type="Proteomes" id="UP001501303"/>
    </source>
</evidence>
<dbReference type="EMBL" id="BAAAMJ010000052">
    <property type="protein sequence ID" value="GAA1928109.1"/>
    <property type="molecule type" value="Genomic_DNA"/>
</dbReference>
<organism evidence="1 2">
    <name type="scientific">Streptomyces sodiiphilus</name>
    <dbReference type="NCBI Taxonomy" id="226217"/>
    <lineage>
        <taxon>Bacteria</taxon>
        <taxon>Bacillati</taxon>
        <taxon>Actinomycetota</taxon>
        <taxon>Actinomycetes</taxon>
        <taxon>Kitasatosporales</taxon>
        <taxon>Streptomycetaceae</taxon>
        <taxon>Streptomyces</taxon>
    </lineage>
</organism>
<reference evidence="1 2" key="1">
    <citation type="journal article" date="2019" name="Int. J. Syst. Evol. Microbiol.">
        <title>The Global Catalogue of Microorganisms (GCM) 10K type strain sequencing project: providing services to taxonomists for standard genome sequencing and annotation.</title>
        <authorList>
            <consortium name="The Broad Institute Genomics Platform"/>
            <consortium name="The Broad Institute Genome Sequencing Center for Infectious Disease"/>
            <person name="Wu L."/>
            <person name="Ma J."/>
        </authorList>
    </citation>
    <scope>NUCLEOTIDE SEQUENCE [LARGE SCALE GENOMIC DNA]</scope>
    <source>
        <strain evidence="1 2">JCM 13581</strain>
    </source>
</reference>
<accession>A0ABN2PRF5</accession>
<dbReference type="RefSeq" id="WP_344264457.1">
    <property type="nucleotide sequence ID" value="NZ_BAAAMJ010000052.1"/>
</dbReference>
<evidence type="ECO:0000313" key="1">
    <source>
        <dbReference type="EMBL" id="GAA1928109.1"/>
    </source>
</evidence>
<proteinExistence type="predicted"/>
<protein>
    <submittedName>
        <fullName evidence="1">Uncharacterized protein</fullName>
    </submittedName>
</protein>
<comment type="caution">
    <text evidence="1">The sequence shown here is derived from an EMBL/GenBank/DDBJ whole genome shotgun (WGS) entry which is preliminary data.</text>
</comment>
<sequence length="72" mass="7789">MTVVVIRGSSATSMVSIPPQDWPMTAIFVVSIFPRYSLSGREFSAMAQSMASISMSEDVDPEPPGRPLAITR</sequence>
<name>A0ABN2PRF5_9ACTN</name>
<dbReference type="Proteomes" id="UP001501303">
    <property type="component" value="Unassembled WGS sequence"/>
</dbReference>
<gene>
    <name evidence="1" type="ORF">GCM10009716_39900</name>
</gene>